<dbReference type="CDD" id="cd11041">
    <property type="entry name" value="CYP503A1-like"/>
    <property type="match status" value="1"/>
</dbReference>
<dbReference type="Proteomes" id="UP000326565">
    <property type="component" value="Unassembled WGS sequence"/>
</dbReference>
<keyword evidence="6" id="KW-0503">Monooxygenase</keyword>
<dbReference type="SUPFAM" id="SSF48264">
    <property type="entry name" value="Cytochrome P450"/>
    <property type="match status" value="1"/>
</dbReference>
<dbReference type="PANTHER" id="PTHR46206">
    <property type="entry name" value="CYTOCHROME P450"/>
    <property type="match status" value="1"/>
</dbReference>
<proteinExistence type="inferred from homology"/>
<evidence type="ECO:0000256" key="5">
    <source>
        <dbReference type="ARBA" id="ARBA00023004"/>
    </source>
</evidence>
<evidence type="ECO:0000256" key="6">
    <source>
        <dbReference type="ARBA" id="ARBA00023033"/>
    </source>
</evidence>
<evidence type="ECO:0000256" key="3">
    <source>
        <dbReference type="ARBA" id="ARBA00022723"/>
    </source>
</evidence>
<evidence type="ECO:0000256" key="2">
    <source>
        <dbReference type="ARBA" id="ARBA00010617"/>
    </source>
</evidence>
<dbReference type="GO" id="GO:0019748">
    <property type="term" value="P:secondary metabolic process"/>
    <property type="evidence" value="ECO:0007669"/>
    <property type="project" value="UniProtKB-ARBA"/>
</dbReference>
<comment type="similarity">
    <text evidence="2">Belongs to the cytochrome P450 family.</text>
</comment>
<keyword evidence="8" id="KW-1185">Reference proteome</keyword>
<keyword evidence="4" id="KW-0560">Oxidoreductase</keyword>
<evidence type="ECO:0000313" key="7">
    <source>
        <dbReference type="EMBL" id="KAB8075526.1"/>
    </source>
</evidence>
<gene>
    <name evidence="7" type="ORF">BDV29DRAFT_190147</name>
</gene>
<keyword evidence="5" id="KW-0408">Iron</keyword>
<dbReference type="GO" id="GO:0016705">
    <property type="term" value="F:oxidoreductase activity, acting on paired donors, with incorporation or reduction of molecular oxygen"/>
    <property type="evidence" value="ECO:0007669"/>
    <property type="project" value="InterPro"/>
</dbReference>
<dbReference type="PANTHER" id="PTHR46206:SF6">
    <property type="entry name" value="CYTOCHROME P450 MONOOXYGENASE AN1598-RELATED"/>
    <property type="match status" value="1"/>
</dbReference>
<dbReference type="Gene3D" id="1.10.630.10">
    <property type="entry name" value="Cytochrome P450"/>
    <property type="match status" value="1"/>
</dbReference>
<dbReference type="GO" id="GO:0020037">
    <property type="term" value="F:heme binding"/>
    <property type="evidence" value="ECO:0007669"/>
    <property type="project" value="InterPro"/>
</dbReference>
<name>A0A5N5X4A9_9EURO</name>
<keyword evidence="3" id="KW-0479">Metal-binding</keyword>
<accession>A0A5N5X4A9</accession>
<comment type="cofactor">
    <cofactor evidence="1">
        <name>heme</name>
        <dbReference type="ChEBI" id="CHEBI:30413"/>
    </cofactor>
</comment>
<protein>
    <submittedName>
        <fullName evidence="7">Cytochrome P450</fullName>
    </submittedName>
</protein>
<dbReference type="GO" id="GO:0005506">
    <property type="term" value="F:iron ion binding"/>
    <property type="evidence" value="ECO:0007669"/>
    <property type="project" value="InterPro"/>
</dbReference>
<dbReference type="InterPro" id="IPR036396">
    <property type="entry name" value="Cyt_P450_sf"/>
</dbReference>
<sequence length="394" mass="44415">MDADLNSTSPLLASFSGLGGQQAWYNQRQYLLAGTRCIAILAYVLNSILAFVTSFKAPIVGYCYFFGQDGLSVCFFKIRRNDAEILILPHRYINELRDMSERKLSAMEAHLKNMVGKYTIGNMHMMRASDLHRRTLQRKLTPSLGTLIPSLKDELEYAMKVDVAKAGDWKPARINELAVEIVASISARVFIGPELCRNAEWLYLNIHFTKNLGWTRNILRLFPILIRPIAARLMPSYWRIYKNLSAVQRLLRQIIAKHEAHPDDIAHRQLPVSLAAIHTTSLSASHIIYDLCAYPQYLHLLREEIIKTLREDEAEQAPQNGTKLPAGTHLAMPSDAISHVPTCLPGGGDPEDDANTNRYQFATTDETSLHFGRHPCLSRRTIPEKDISAIILGA</sequence>
<dbReference type="GO" id="GO:0004497">
    <property type="term" value="F:monooxygenase activity"/>
    <property type="evidence" value="ECO:0007669"/>
    <property type="project" value="UniProtKB-KW"/>
</dbReference>
<dbReference type="OrthoDB" id="1844152at2759"/>
<evidence type="ECO:0000256" key="4">
    <source>
        <dbReference type="ARBA" id="ARBA00023002"/>
    </source>
</evidence>
<evidence type="ECO:0000256" key="1">
    <source>
        <dbReference type="ARBA" id="ARBA00001971"/>
    </source>
</evidence>
<reference evidence="7 8" key="1">
    <citation type="submission" date="2019-04" db="EMBL/GenBank/DDBJ databases">
        <title>Friends and foes A comparative genomics study of 23 Aspergillus species from section Flavi.</title>
        <authorList>
            <consortium name="DOE Joint Genome Institute"/>
            <person name="Kjaerbolling I."/>
            <person name="Vesth T."/>
            <person name="Frisvad J.C."/>
            <person name="Nybo J.L."/>
            <person name="Theobald S."/>
            <person name="Kildgaard S."/>
            <person name="Isbrandt T."/>
            <person name="Kuo A."/>
            <person name="Sato A."/>
            <person name="Lyhne E.K."/>
            <person name="Kogle M.E."/>
            <person name="Wiebenga A."/>
            <person name="Kun R.S."/>
            <person name="Lubbers R.J."/>
            <person name="Makela M.R."/>
            <person name="Barry K."/>
            <person name="Chovatia M."/>
            <person name="Clum A."/>
            <person name="Daum C."/>
            <person name="Haridas S."/>
            <person name="He G."/>
            <person name="LaButti K."/>
            <person name="Lipzen A."/>
            <person name="Mondo S."/>
            <person name="Riley R."/>
            <person name="Salamov A."/>
            <person name="Simmons B.A."/>
            <person name="Magnuson J.K."/>
            <person name="Henrissat B."/>
            <person name="Mortensen U.H."/>
            <person name="Larsen T.O."/>
            <person name="Devries R.P."/>
            <person name="Grigoriev I.V."/>
            <person name="Machida M."/>
            <person name="Baker S.E."/>
            <person name="Andersen M.R."/>
        </authorList>
    </citation>
    <scope>NUCLEOTIDE SEQUENCE [LARGE SCALE GENOMIC DNA]</scope>
    <source>
        <strain evidence="7 8">CBS 151.66</strain>
    </source>
</reference>
<dbReference type="EMBL" id="ML732193">
    <property type="protein sequence ID" value="KAB8075526.1"/>
    <property type="molecule type" value="Genomic_DNA"/>
</dbReference>
<dbReference type="AlphaFoldDB" id="A0A5N5X4A9"/>
<organism evidence="7 8">
    <name type="scientific">Aspergillus leporis</name>
    <dbReference type="NCBI Taxonomy" id="41062"/>
    <lineage>
        <taxon>Eukaryota</taxon>
        <taxon>Fungi</taxon>
        <taxon>Dikarya</taxon>
        <taxon>Ascomycota</taxon>
        <taxon>Pezizomycotina</taxon>
        <taxon>Eurotiomycetes</taxon>
        <taxon>Eurotiomycetidae</taxon>
        <taxon>Eurotiales</taxon>
        <taxon>Aspergillaceae</taxon>
        <taxon>Aspergillus</taxon>
        <taxon>Aspergillus subgen. Circumdati</taxon>
    </lineage>
</organism>
<evidence type="ECO:0000313" key="8">
    <source>
        <dbReference type="Proteomes" id="UP000326565"/>
    </source>
</evidence>